<gene>
    <name evidence="1" type="ordered locus">VFMJ11_B0091</name>
</gene>
<dbReference type="EMBL" id="CP001134">
    <property type="protein sequence ID" value="ACH64673.1"/>
    <property type="molecule type" value="Genomic_DNA"/>
</dbReference>
<name>B5EW34_ALIFM</name>
<reference evidence="1 2" key="2">
    <citation type="journal article" date="2009" name="Nature">
        <title>A single regulatory gene is sufficient to alter bacterial host range.</title>
        <authorList>
            <person name="Mandel M.J."/>
            <person name="Wollenberg M.S."/>
            <person name="Stabb E.V."/>
            <person name="Visick K.L."/>
            <person name="Ruby E.G."/>
        </authorList>
    </citation>
    <scope>NUCLEOTIDE SEQUENCE [LARGE SCALE GENOMIC DNA]</scope>
    <source>
        <strain evidence="1 2">MJ11</strain>
    </source>
</reference>
<dbReference type="RefSeq" id="WP_012534456.1">
    <property type="nucleotide sequence ID" value="NC_011185.1"/>
</dbReference>
<reference evidence="2" key="1">
    <citation type="submission" date="2008-08" db="EMBL/GenBank/DDBJ databases">
        <title>Complete sequence of Vibrio fischeri strain MJ11.</title>
        <authorList>
            <person name="Mandel M.J."/>
            <person name="Stabb E.V."/>
            <person name="Ruby E.G."/>
            <person name="Ferriera S."/>
            <person name="Johnson J."/>
            <person name="Kravitz S."/>
            <person name="Beeson K."/>
            <person name="Sutton G."/>
            <person name="Rogers Y.-H."/>
            <person name="Friedman R."/>
            <person name="Frazier M."/>
            <person name="Venter J.C."/>
        </authorList>
    </citation>
    <scope>NUCLEOTIDE SEQUENCE [LARGE SCALE GENOMIC DNA]</scope>
    <source>
        <strain evidence="2">MJ11</strain>
        <plasmid evidence="2">pMJ100</plasmid>
    </source>
</reference>
<dbReference type="KEGG" id="vfm:VFMJ11_B0091"/>
<dbReference type="Proteomes" id="UP000001857">
    <property type="component" value="Plasmid pMJ100"/>
</dbReference>
<dbReference type="AlphaFoldDB" id="B5EW34"/>
<organism evidence="1 2">
    <name type="scientific">Aliivibrio fischeri (strain MJ11)</name>
    <name type="common">Vibrio fischeri</name>
    <dbReference type="NCBI Taxonomy" id="388396"/>
    <lineage>
        <taxon>Bacteria</taxon>
        <taxon>Pseudomonadati</taxon>
        <taxon>Pseudomonadota</taxon>
        <taxon>Gammaproteobacteria</taxon>
        <taxon>Vibrionales</taxon>
        <taxon>Vibrionaceae</taxon>
        <taxon>Aliivibrio</taxon>
    </lineage>
</organism>
<protein>
    <submittedName>
        <fullName evidence="1">Uncharacterized protein</fullName>
    </submittedName>
</protein>
<keyword evidence="1" id="KW-0614">Plasmid</keyword>
<dbReference type="HOGENOM" id="CLU_401662_0_0_6"/>
<proteinExistence type="predicted"/>
<sequence length="685" mass="79356">MIDFEGRVNEIATSLYNENLTNSVDIKRVTFDIYITMLKQGFLCSESLTNEKLLSHVPYEYYPCNSHLVGSFYMTPAMLRIISKKYESYIKINISEEDKKEIVILSKMLPLTHEQANLYLLNNNVISNEIAPEGIQYLINNFSNISCKPVLLSIYPIDANAKVERAKRNTKPSIYYLLPDVINKTKFNTHLESIKRQVARQESYIGFSILSSICDSFPFKFNGKNILTTDFVRSILSSRPEFKLIDDISCISQDVSNSEFSSLLKQYINHVGTISHSDAYAFFLRYFEYKKFKQGGYSKNNDFGKTTKTKRDEKLQFSDIVDNVVIDYLFNVEDVIYILSNIDGFVIGDNSIDFDGIDSSIHGVNESAWDAFFLSFCKKIREEKSSYTISLSDAQDYSIEYLNNRFDFYLNNENGFFSNKDKVCSVGQENIHYVNNRNSAYLKPDIDELNDMLGSKYVLLDEIKQKASSNHEVYSEVFSEKWKKVESKNKVDPDYLFTNDEYVNDLEMLYTKSFYTNSLSQIEQQISFSEKRIAESEKRRVFIQSFSHSEPSSKELNSSLSKLDEREFYAKNKIDQLKKIKKAVFTSESYIEWTKLLLEIEDIKSRKKLLRINPIELKAGLLIHEKIIQEGGDMLISDIKIWIDDVVRRSSSNGDGDGLLWKYVRSNLSRYISHPYHPFGLSELS</sequence>
<evidence type="ECO:0000313" key="1">
    <source>
        <dbReference type="EMBL" id="ACH64673.1"/>
    </source>
</evidence>
<accession>B5EW34</accession>
<geneLocation type="plasmid" evidence="1 2">
    <name>pMJ100</name>
</geneLocation>
<evidence type="ECO:0000313" key="2">
    <source>
        <dbReference type="Proteomes" id="UP000001857"/>
    </source>
</evidence>